<proteinExistence type="inferred from homology"/>
<dbReference type="GO" id="GO:0005524">
    <property type="term" value="F:ATP binding"/>
    <property type="evidence" value="ECO:0007669"/>
    <property type="project" value="UniProtKB-UniRule"/>
</dbReference>
<keyword evidence="3 4" id="KW-0505">Motor protein</keyword>
<name>A0A8T0IBX3_CERPU</name>
<dbReference type="Gene3D" id="3.40.850.10">
    <property type="entry name" value="Kinesin motor domain"/>
    <property type="match status" value="1"/>
</dbReference>
<dbReference type="Proteomes" id="UP000822688">
    <property type="component" value="Chromosome 4"/>
</dbReference>
<dbReference type="InterPro" id="IPR001752">
    <property type="entry name" value="Kinesin_motor_dom"/>
</dbReference>
<sequence length="350" mass="39727">MPYHDDTPQCRIRVHLRLRPSAKPSTAIHIQDETATVLIDVQKSSGGGPPKSYMDQIVFNVDSIVQSTDQQQVYEQIAKPSVDDFLKGYNSTIMAYGQVGAGKTFTMTGDMKVYGNRGIIPRSIHQIFEEKENKPEAGIVVHMSYMEIYQEALYDLLQQRSDNLMIIEENHLPAVRGLAKIRVETEAQAVQWFFEGEKFRTYGHHILNPLSSRSHTILTFYMERRVQRCRALTDFTVAKLNLVDLAGVERLKKVSTDTGGLMRREACVINKSLSFLEQTVYALRLGQGYVPFRQSKVTTLLKESLGGNCKTVLIVNCWPEEYFLDETVNSKFSSPCKPICIFTNSIQSRP</sequence>
<keyword evidence="4" id="KW-0067">ATP-binding</keyword>
<keyword evidence="4" id="KW-0547">Nucleotide-binding</keyword>
<keyword evidence="1" id="KW-0493">Microtubule</keyword>
<dbReference type="Pfam" id="PF00225">
    <property type="entry name" value="Kinesin"/>
    <property type="match status" value="1"/>
</dbReference>
<dbReference type="SUPFAM" id="SSF52540">
    <property type="entry name" value="P-loop containing nucleoside triphosphate hydrolases"/>
    <property type="match status" value="1"/>
</dbReference>
<dbReference type="GO" id="GO:0008017">
    <property type="term" value="F:microtubule binding"/>
    <property type="evidence" value="ECO:0007669"/>
    <property type="project" value="InterPro"/>
</dbReference>
<comment type="similarity">
    <text evidence="4">Belongs to the TRAFAC class myosin-kinesin ATPase superfamily. Kinesin family.</text>
</comment>
<dbReference type="AlphaFoldDB" id="A0A8T0IBX3"/>
<protein>
    <recommendedName>
        <fullName evidence="5">Kinesin motor domain-containing protein</fullName>
    </recommendedName>
</protein>
<dbReference type="SMART" id="SM00129">
    <property type="entry name" value="KISc"/>
    <property type="match status" value="1"/>
</dbReference>
<keyword evidence="2" id="KW-0175">Coiled coil</keyword>
<feature type="binding site" evidence="4">
    <location>
        <begin position="97"/>
        <end position="104"/>
    </location>
    <ligand>
        <name>ATP</name>
        <dbReference type="ChEBI" id="CHEBI:30616"/>
    </ligand>
</feature>
<feature type="domain" description="Kinesin motor" evidence="5">
    <location>
        <begin position="11"/>
        <end position="339"/>
    </location>
</feature>
<dbReference type="GO" id="GO:0005874">
    <property type="term" value="C:microtubule"/>
    <property type="evidence" value="ECO:0007669"/>
    <property type="project" value="UniProtKB-KW"/>
</dbReference>
<evidence type="ECO:0000313" key="7">
    <source>
        <dbReference type="Proteomes" id="UP000822688"/>
    </source>
</evidence>
<accession>A0A8T0IBX3</accession>
<dbReference type="EMBL" id="CM026424">
    <property type="protein sequence ID" value="KAG0579918.1"/>
    <property type="molecule type" value="Genomic_DNA"/>
</dbReference>
<dbReference type="PANTHER" id="PTHR47968:SF36">
    <property type="entry name" value="KINESIN HEAVY CHAIN ISOFORM X1"/>
    <property type="match status" value="1"/>
</dbReference>
<keyword evidence="7" id="KW-1185">Reference proteome</keyword>
<evidence type="ECO:0000256" key="4">
    <source>
        <dbReference type="PROSITE-ProRule" id="PRU00283"/>
    </source>
</evidence>
<dbReference type="GO" id="GO:0003777">
    <property type="term" value="F:microtubule motor activity"/>
    <property type="evidence" value="ECO:0007669"/>
    <property type="project" value="InterPro"/>
</dbReference>
<evidence type="ECO:0000256" key="3">
    <source>
        <dbReference type="ARBA" id="ARBA00023175"/>
    </source>
</evidence>
<evidence type="ECO:0000313" key="6">
    <source>
        <dbReference type="EMBL" id="KAG0579918.1"/>
    </source>
</evidence>
<dbReference type="InterPro" id="IPR027640">
    <property type="entry name" value="Kinesin-like_fam"/>
</dbReference>
<evidence type="ECO:0000256" key="1">
    <source>
        <dbReference type="ARBA" id="ARBA00022701"/>
    </source>
</evidence>
<dbReference type="GO" id="GO:0007018">
    <property type="term" value="P:microtubule-based movement"/>
    <property type="evidence" value="ECO:0007669"/>
    <property type="project" value="InterPro"/>
</dbReference>
<dbReference type="InterPro" id="IPR027417">
    <property type="entry name" value="P-loop_NTPase"/>
</dbReference>
<organism evidence="6 7">
    <name type="scientific">Ceratodon purpureus</name>
    <name type="common">Fire moss</name>
    <name type="synonym">Dicranum purpureum</name>
    <dbReference type="NCBI Taxonomy" id="3225"/>
    <lineage>
        <taxon>Eukaryota</taxon>
        <taxon>Viridiplantae</taxon>
        <taxon>Streptophyta</taxon>
        <taxon>Embryophyta</taxon>
        <taxon>Bryophyta</taxon>
        <taxon>Bryophytina</taxon>
        <taxon>Bryopsida</taxon>
        <taxon>Dicranidae</taxon>
        <taxon>Pseudoditrichales</taxon>
        <taxon>Ditrichaceae</taxon>
        <taxon>Ceratodon</taxon>
    </lineage>
</organism>
<reference evidence="6" key="1">
    <citation type="submission" date="2020-06" db="EMBL/GenBank/DDBJ databases">
        <title>WGS assembly of Ceratodon purpureus strain R40.</title>
        <authorList>
            <person name="Carey S.B."/>
            <person name="Jenkins J."/>
            <person name="Shu S."/>
            <person name="Lovell J.T."/>
            <person name="Sreedasyam A."/>
            <person name="Maumus F."/>
            <person name="Tiley G.P."/>
            <person name="Fernandez-Pozo N."/>
            <person name="Barry K."/>
            <person name="Chen C."/>
            <person name="Wang M."/>
            <person name="Lipzen A."/>
            <person name="Daum C."/>
            <person name="Saski C.A."/>
            <person name="Payton A.C."/>
            <person name="Mcbreen J.C."/>
            <person name="Conrad R.E."/>
            <person name="Kollar L.M."/>
            <person name="Olsson S."/>
            <person name="Huttunen S."/>
            <person name="Landis J.B."/>
            <person name="Wickett N.J."/>
            <person name="Johnson M.G."/>
            <person name="Rensing S.A."/>
            <person name="Grimwood J."/>
            <person name="Schmutz J."/>
            <person name="Mcdaniel S.F."/>
        </authorList>
    </citation>
    <scope>NUCLEOTIDE SEQUENCE</scope>
    <source>
        <strain evidence="6">R40</strain>
    </source>
</reference>
<dbReference type="PRINTS" id="PR00380">
    <property type="entry name" value="KINESINHEAVY"/>
</dbReference>
<comment type="caution">
    <text evidence="6">The sequence shown here is derived from an EMBL/GenBank/DDBJ whole genome shotgun (WGS) entry which is preliminary data.</text>
</comment>
<dbReference type="PROSITE" id="PS50067">
    <property type="entry name" value="KINESIN_MOTOR_2"/>
    <property type="match status" value="1"/>
</dbReference>
<dbReference type="InterPro" id="IPR036961">
    <property type="entry name" value="Kinesin_motor_dom_sf"/>
</dbReference>
<dbReference type="PANTHER" id="PTHR47968">
    <property type="entry name" value="CENTROMERE PROTEIN E"/>
    <property type="match status" value="1"/>
</dbReference>
<dbReference type="EMBL" id="CM026424">
    <property type="protein sequence ID" value="KAG0579919.1"/>
    <property type="molecule type" value="Genomic_DNA"/>
</dbReference>
<evidence type="ECO:0000259" key="5">
    <source>
        <dbReference type="PROSITE" id="PS50067"/>
    </source>
</evidence>
<evidence type="ECO:0000256" key="2">
    <source>
        <dbReference type="ARBA" id="ARBA00023054"/>
    </source>
</evidence>
<gene>
    <name evidence="6" type="ORF">KC19_4G134600</name>
</gene>